<proteinExistence type="predicted"/>
<dbReference type="PANTHER" id="PTHR33164:SF43">
    <property type="entry name" value="HTH-TYPE TRANSCRIPTIONAL REPRESSOR YETL"/>
    <property type="match status" value="1"/>
</dbReference>
<reference evidence="2" key="2">
    <citation type="journal article" date="2021" name="Sci. Rep.">
        <title>The distribution of antibiotic resistance genes in chicken gut microbiota commensals.</title>
        <authorList>
            <person name="Juricova H."/>
            <person name="Matiasovicova J."/>
            <person name="Kubasova T."/>
            <person name="Cejkova D."/>
            <person name="Rychlik I."/>
        </authorList>
    </citation>
    <scope>NUCLEOTIDE SEQUENCE</scope>
    <source>
        <strain evidence="2">An420c</strain>
    </source>
</reference>
<reference evidence="2" key="1">
    <citation type="submission" date="2020-08" db="EMBL/GenBank/DDBJ databases">
        <authorList>
            <person name="Cejkova D."/>
            <person name="Kubasova T."/>
            <person name="Jahodarova E."/>
            <person name="Rychlik I."/>
        </authorList>
    </citation>
    <scope>NUCLEOTIDE SEQUENCE</scope>
    <source>
        <strain evidence="2">An420c</strain>
    </source>
</reference>
<dbReference type="InterPro" id="IPR011991">
    <property type="entry name" value="ArsR-like_HTH"/>
</dbReference>
<dbReference type="SUPFAM" id="SSF46785">
    <property type="entry name" value="Winged helix' DNA-binding domain"/>
    <property type="match status" value="1"/>
</dbReference>
<organism evidence="2 3">
    <name type="scientific">Mordavella massiliensis</name>
    <dbReference type="NCBI Taxonomy" id="1871024"/>
    <lineage>
        <taxon>Bacteria</taxon>
        <taxon>Bacillati</taxon>
        <taxon>Bacillota</taxon>
        <taxon>Clostridia</taxon>
        <taxon>Eubacteriales</taxon>
        <taxon>Clostridiaceae</taxon>
        <taxon>Mordavella</taxon>
    </lineage>
</organism>
<dbReference type="InterPro" id="IPR036388">
    <property type="entry name" value="WH-like_DNA-bd_sf"/>
</dbReference>
<sequence length="163" mass="19124">MTAEDQKIEELIFMMRRVGLDLSLRLEQELRHGDLSGVQVYLMVYLLRHHRDGTYLTEICKEVGVSKSTLSALLKKLRKSGYIRFEENPEDIRRKKVLPTEKLMQEGAVFVEQARQMEAQICGVLDAEEKQEFWRLGRKILTRFSEMDCIRTNKMTEQEVSVL</sequence>
<name>A0A938X3A6_9CLOT</name>
<evidence type="ECO:0000259" key="1">
    <source>
        <dbReference type="PROSITE" id="PS50995"/>
    </source>
</evidence>
<accession>A0A938X3A6</accession>
<dbReference type="RefSeq" id="WP_204909365.1">
    <property type="nucleotide sequence ID" value="NZ_JACJLV010000032.1"/>
</dbReference>
<dbReference type="PROSITE" id="PS50995">
    <property type="entry name" value="HTH_MARR_2"/>
    <property type="match status" value="1"/>
</dbReference>
<dbReference type="InterPro" id="IPR000835">
    <property type="entry name" value="HTH_MarR-typ"/>
</dbReference>
<evidence type="ECO:0000313" key="3">
    <source>
        <dbReference type="Proteomes" id="UP000713880"/>
    </source>
</evidence>
<dbReference type="AlphaFoldDB" id="A0A938X3A6"/>
<dbReference type="InterPro" id="IPR039422">
    <property type="entry name" value="MarR/SlyA-like"/>
</dbReference>
<dbReference type="GO" id="GO:0003700">
    <property type="term" value="F:DNA-binding transcription factor activity"/>
    <property type="evidence" value="ECO:0007669"/>
    <property type="project" value="InterPro"/>
</dbReference>
<protein>
    <submittedName>
        <fullName evidence="2">MarR family transcriptional regulator</fullName>
    </submittedName>
</protein>
<dbReference type="GO" id="GO:0006950">
    <property type="term" value="P:response to stress"/>
    <property type="evidence" value="ECO:0007669"/>
    <property type="project" value="TreeGrafter"/>
</dbReference>
<dbReference type="CDD" id="cd00090">
    <property type="entry name" value="HTH_ARSR"/>
    <property type="match status" value="1"/>
</dbReference>
<feature type="domain" description="HTH marR-type" evidence="1">
    <location>
        <begin position="8"/>
        <end position="142"/>
    </location>
</feature>
<dbReference type="PANTHER" id="PTHR33164">
    <property type="entry name" value="TRANSCRIPTIONAL REGULATOR, MARR FAMILY"/>
    <property type="match status" value="1"/>
</dbReference>
<evidence type="ECO:0000313" key="2">
    <source>
        <dbReference type="EMBL" id="MBM6827344.1"/>
    </source>
</evidence>
<dbReference type="InterPro" id="IPR036390">
    <property type="entry name" value="WH_DNA-bd_sf"/>
</dbReference>
<keyword evidence="3" id="KW-1185">Reference proteome</keyword>
<dbReference type="Proteomes" id="UP000713880">
    <property type="component" value="Unassembled WGS sequence"/>
</dbReference>
<dbReference type="EMBL" id="JACJLV010000032">
    <property type="protein sequence ID" value="MBM6827344.1"/>
    <property type="molecule type" value="Genomic_DNA"/>
</dbReference>
<dbReference type="SMART" id="SM00347">
    <property type="entry name" value="HTH_MARR"/>
    <property type="match status" value="1"/>
</dbReference>
<dbReference type="Gene3D" id="1.10.10.10">
    <property type="entry name" value="Winged helix-like DNA-binding domain superfamily/Winged helix DNA-binding domain"/>
    <property type="match status" value="1"/>
</dbReference>
<gene>
    <name evidence="2" type="ORF">H6A13_09605</name>
</gene>
<comment type="caution">
    <text evidence="2">The sequence shown here is derived from an EMBL/GenBank/DDBJ whole genome shotgun (WGS) entry which is preliminary data.</text>
</comment>
<dbReference type="Pfam" id="PF12802">
    <property type="entry name" value="MarR_2"/>
    <property type="match status" value="1"/>
</dbReference>